<dbReference type="GO" id="GO:0031419">
    <property type="term" value="F:cobalamin binding"/>
    <property type="evidence" value="ECO:0007669"/>
    <property type="project" value="TreeGrafter"/>
</dbReference>
<dbReference type="GO" id="GO:0005615">
    <property type="term" value="C:extracellular space"/>
    <property type="evidence" value="ECO:0007669"/>
    <property type="project" value="TreeGrafter"/>
</dbReference>
<dbReference type="PANTHER" id="PTHR10559:SF18">
    <property type="entry name" value="TRANSCOBALAMIN II"/>
    <property type="match status" value="1"/>
</dbReference>
<dbReference type="GO" id="GO:0015889">
    <property type="term" value="P:cobalamin transport"/>
    <property type="evidence" value="ECO:0007669"/>
    <property type="project" value="TreeGrafter"/>
</dbReference>
<dbReference type="PANTHER" id="PTHR10559">
    <property type="entry name" value="TRANSCOBALAMIN-1/GASTRIC INTRINSIC FACTOR"/>
    <property type="match status" value="1"/>
</dbReference>
<evidence type="ECO:0000313" key="2">
    <source>
        <dbReference type="EMBL" id="JAV15348.1"/>
    </source>
</evidence>
<dbReference type="InterPro" id="IPR051588">
    <property type="entry name" value="Cobalamin_Transport"/>
</dbReference>
<name>A0A1L8E9D7_HAEIR</name>
<accession>A0A1L8E9D7</accession>
<evidence type="ECO:0000256" key="1">
    <source>
        <dbReference type="SAM" id="SignalP"/>
    </source>
</evidence>
<reference evidence="2" key="1">
    <citation type="submission" date="2017-01" db="EMBL/GenBank/DDBJ databases">
        <title>An insight into the sialome and mialome of the horn fly, Haematobia irritans.</title>
        <authorList>
            <person name="Breijo M."/>
            <person name="Boiani M."/>
            <person name="Ures X."/>
            <person name="Rocha S."/>
            <person name="Sequeira M."/>
            <person name="Ribeiro J.M."/>
        </authorList>
    </citation>
    <scope>NUCLEOTIDE SEQUENCE</scope>
</reference>
<feature type="chain" id="PRO_5012950752" evidence="1">
    <location>
        <begin position="32"/>
        <end position="155"/>
    </location>
</feature>
<sequence length="155" mass="17991">MSKYTIGLFGRWFYMSLLLTQLANFGPHAEASLDTDQHVSYTYSIWVGSNISEEFMLPLRSPENTTFYQAMIQAATMDSRYHFESKNTNWGHYITKIAGVEENIENNIYWLIYSMEELPDPNNKPGKDLMSPVGVDLLIVKNGGHYLFWYRDLDL</sequence>
<dbReference type="AlphaFoldDB" id="A0A1L8E9D7"/>
<keyword evidence="1" id="KW-0732">Signal</keyword>
<proteinExistence type="predicted"/>
<feature type="signal peptide" evidence="1">
    <location>
        <begin position="1"/>
        <end position="31"/>
    </location>
</feature>
<protein>
    <submittedName>
        <fullName evidence="2">Putative secreted protein</fullName>
    </submittedName>
</protein>
<dbReference type="EMBL" id="GFDG01003451">
    <property type="protein sequence ID" value="JAV15348.1"/>
    <property type="molecule type" value="Transcribed_RNA"/>
</dbReference>
<dbReference type="Gene3D" id="2.170.130.30">
    <property type="match status" value="1"/>
</dbReference>
<organism evidence="2">
    <name type="scientific">Haematobia irritans</name>
    <name type="common">Horn fly</name>
    <name type="synonym">Conops irritans</name>
    <dbReference type="NCBI Taxonomy" id="7368"/>
    <lineage>
        <taxon>Eukaryota</taxon>
        <taxon>Metazoa</taxon>
        <taxon>Ecdysozoa</taxon>
        <taxon>Arthropoda</taxon>
        <taxon>Hexapoda</taxon>
        <taxon>Insecta</taxon>
        <taxon>Pterygota</taxon>
        <taxon>Neoptera</taxon>
        <taxon>Endopterygota</taxon>
        <taxon>Diptera</taxon>
        <taxon>Brachycera</taxon>
        <taxon>Muscomorpha</taxon>
        <taxon>Muscoidea</taxon>
        <taxon>Muscidae</taxon>
        <taxon>Haematobia</taxon>
    </lineage>
</organism>